<dbReference type="EMBL" id="JAQJZL010000014">
    <property type="protein sequence ID" value="KAJ6030520.1"/>
    <property type="molecule type" value="Genomic_DNA"/>
</dbReference>
<name>A0AAD6N5J3_PENCN</name>
<reference evidence="1" key="1">
    <citation type="journal article" date="2023" name="IMA Fungus">
        <title>Comparative genomic study of the Penicillium genus elucidates a diverse pangenome and 15 lateral gene transfer events.</title>
        <authorList>
            <person name="Petersen C."/>
            <person name="Sorensen T."/>
            <person name="Nielsen M.R."/>
            <person name="Sondergaard T.E."/>
            <person name="Sorensen J.L."/>
            <person name="Fitzpatrick D.A."/>
            <person name="Frisvad J.C."/>
            <person name="Nielsen K.L."/>
        </authorList>
    </citation>
    <scope>NUCLEOTIDE SEQUENCE</scope>
    <source>
        <strain evidence="1">IBT 15450</strain>
    </source>
</reference>
<dbReference type="Proteomes" id="UP001219568">
    <property type="component" value="Unassembled WGS sequence"/>
</dbReference>
<organism evidence="1 2">
    <name type="scientific">Penicillium canescens</name>
    <dbReference type="NCBI Taxonomy" id="5083"/>
    <lineage>
        <taxon>Eukaryota</taxon>
        <taxon>Fungi</taxon>
        <taxon>Dikarya</taxon>
        <taxon>Ascomycota</taxon>
        <taxon>Pezizomycotina</taxon>
        <taxon>Eurotiomycetes</taxon>
        <taxon>Eurotiomycetidae</taxon>
        <taxon>Eurotiales</taxon>
        <taxon>Aspergillaceae</taxon>
        <taxon>Penicillium</taxon>
    </lineage>
</organism>
<accession>A0AAD6N5J3</accession>
<comment type="caution">
    <text evidence="1">The sequence shown here is derived from an EMBL/GenBank/DDBJ whole genome shotgun (WGS) entry which is preliminary data.</text>
</comment>
<sequence length="67" mass="7474">MTYNPPWHQGVNNQHIQRLSTLLASGIHGQHFIELDSLHSFLLVCLQQTTPHTQPTACHLASSDNTS</sequence>
<reference evidence="1" key="2">
    <citation type="submission" date="2023-01" db="EMBL/GenBank/DDBJ databases">
        <authorList>
            <person name="Petersen C."/>
        </authorList>
    </citation>
    <scope>NUCLEOTIDE SEQUENCE</scope>
    <source>
        <strain evidence="1">IBT 15450</strain>
    </source>
</reference>
<keyword evidence="2" id="KW-1185">Reference proteome</keyword>
<evidence type="ECO:0000313" key="2">
    <source>
        <dbReference type="Proteomes" id="UP001219568"/>
    </source>
</evidence>
<evidence type="ECO:0000313" key="1">
    <source>
        <dbReference type="EMBL" id="KAJ6030520.1"/>
    </source>
</evidence>
<gene>
    <name evidence="1" type="ORF">N7460_010786</name>
</gene>
<dbReference type="AlphaFoldDB" id="A0AAD6N5J3"/>
<protein>
    <submittedName>
        <fullName evidence="1">Uncharacterized protein</fullName>
    </submittedName>
</protein>
<proteinExistence type="predicted"/>